<keyword evidence="2" id="KW-1185">Reference proteome</keyword>
<evidence type="ECO:0000313" key="1">
    <source>
        <dbReference type="EMBL" id="MBD3848971.1"/>
    </source>
</evidence>
<accession>A0A927EFT4</accession>
<proteinExistence type="predicted"/>
<dbReference type="AlphaFoldDB" id="A0A927EFT4"/>
<comment type="caution">
    <text evidence="1">The sequence shown here is derived from an EMBL/GenBank/DDBJ whole genome shotgun (WGS) entry which is preliminary data.</text>
</comment>
<gene>
    <name evidence="1" type="ORF">IED13_25010</name>
</gene>
<dbReference type="EMBL" id="JACXWY010000026">
    <property type="protein sequence ID" value="MBD3848971.1"/>
    <property type="molecule type" value="Genomic_DNA"/>
</dbReference>
<evidence type="ECO:0000313" key="2">
    <source>
        <dbReference type="Proteomes" id="UP000619295"/>
    </source>
</evidence>
<dbReference type="RefSeq" id="WP_041751099.1">
    <property type="nucleotide sequence ID" value="NZ_JACXWY010000026.1"/>
</dbReference>
<protein>
    <submittedName>
        <fullName evidence="1">Uncharacterized protein</fullName>
    </submittedName>
</protein>
<dbReference type="Proteomes" id="UP000619295">
    <property type="component" value="Unassembled WGS sequence"/>
</dbReference>
<sequence length="73" mass="7871">MKTGNDFTRQGPAYGGLDFPLAQQGIDMNPRPSSLADECDSRRSTSALVSLRLGYAQGDDTIVEGRAIHFALL</sequence>
<organism evidence="1 2">
    <name type="scientific">Bosea spartocytisi</name>
    <dbReference type="NCBI Taxonomy" id="2773451"/>
    <lineage>
        <taxon>Bacteria</taxon>
        <taxon>Pseudomonadati</taxon>
        <taxon>Pseudomonadota</taxon>
        <taxon>Alphaproteobacteria</taxon>
        <taxon>Hyphomicrobiales</taxon>
        <taxon>Boseaceae</taxon>
        <taxon>Bosea</taxon>
    </lineage>
</organism>
<name>A0A927EFT4_9HYPH</name>
<reference evidence="1" key="1">
    <citation type="submission" date="2020-09" db="EMBL/GenBank/DDBJ databases">
        <title>Bosea spartocytisi sp. nov. a root nodule endophyte of Spartocytisus supranubius in the high mountain ecosystem fo the Teide National Park (Canary Islands, Spain).</title>
        <authorList>
            <person name="Pulido-Suarez L."/>
            <person name="Peix A."/>
            <person name="Igual J.M."/>
            <person name="Socas-Perez N."/>
            <person name="Velazquez E."/>
            <person name="Flores-Felix J.D."/>
            <person name="Leon-Barrios M."/>
        </authorList>
    </citation>
    <scope>NUCLEOTIDE SEQUENCE</scope>
    <source>
        <strain evidence="1">SSUT16</strain>
    </source>
</reference>